<protein>
    <submittedName>
        <fullName evidence="1">Uncharacterized protein</fullName>
    </submittedName>
</protein>
<dbReference type="Proteomes" id="UP000308600">
    <property type="component" value="Unassembled WGS sequence"/>
</dbReference>
<accession>A0ACD3ASY2</accession>
<organism evidence="1 2">
    <name type="scientific">Pluteus cervinus</name>
    <dbReference type="NCBI Taxonomy" id="181527"/>
    <lineage>
        <taxon>Eukaryota</taxon>
        <taxon>Fungi</taxon>
        <taxon>Dikarya</taxon>
        <taxon>Basidiomycota</taxon>
        <taxon>Agaricomycotina</taxon>
        <taxon>Agaricomycetes</taxon>
        <taxon>Agaricomycetidae</taxon>
        <taxon>Agaricales</taxon>
        <taxon>Pluteineae</taxon>
        <taxon>Pluteaceae</taxon>
        <taxon>Pluteus</taxon>
    </lineage>
</organism>
<reference evidence="1 2" key="1">
    <citation type="journal article" date="2019" name="Nat. Ecol. Evol.">
        <title>Megaphylogeny resolves global patterns of mushroom evolution.</title>
        <authorList>
            <person name="Varga T."/>
            <person name="Krizsan K."/>
            <person name="Foldi C."/>
            <person name="Dima B."/>
            <person name="Sanchez-Garcia M."/>
            <person name="Sanchez-Ramirez S."/>
            <person name="Szollosi G.J."/>
            <person name="Szarkandi J.G."/>
            <person name="Papp V."/>
            <person name="Albert L."/>
            <person name="Andreopoulos W."/>
            <person name="Angelini C."/>
            <person name="Antonin V."/>
            <person name="Barry K.W."/>
            <person name="Bougher N.L."/>
            <person name="Buchanan P."/>
            <person name="Buyck B."/>
            <person name="Bense V."/>
            <person name="Catcheside P."/>
            <person name="Chovatia M."/>
            <person name="Cooper J."/>
            <person name="Damon W."/>
            <person name="Desjardin D."/>
            <person name="Finy P."/>
            <person name="Geml J."/>
            <person name="Haridas S."/>
            <person name="Hughes K."/>
            <person name="Justo A."/>
            <person name="Karasinski D."/>
            <person name="Kautmanova I."/>
            <person name="Kiss B."/>
            <person name="Kocsube S."/>
            <person name="Kotiranta H."/>
            <person name="LaButti K.M."/>
            <person name="Lechner B.E."/>
            <person name="Liimatainen K."/>
            <person name="Lipzen A."/>
            <person name="Lukacs Z."/>
            <person name="Mihaltcheva S."/>
            <person name="Morgado L.N."/>
            <person name="Niskanen T."/>
            <person name="Noordeloos M.E."/>
            <person name="Ohm R.A."/>
            <person name="Ortiz-Santana B."/>
            <person name="Ovrebo C."/>
            <person name="Racz N."/>
            <person name="Riley R."/>
            <person name="Savchenko A."/>
            <person name="Shiryaev A."/>
            <person name="Soop K."/>
            <person name="Spirin V."/>
            <person name="Szebenyi C."/>
            <person name="Tomsovsky M."/>
            <person name="Tulloss R.E."/>
            <person name="Uehling J."/>
            <person name="Grigoriev I.V."/>
            <person name="Vagvolgyi C."/>
            <person name="Papp T."/>
            <person name="Martin F.M."/>
            <person name="Miettinen O."/>
            <person name="Hibbett D.S."/>
            <person name="Nagy L.G."/>
        </authorList>
    </citation>
    <scope>NUCLEOTIDE SEQUENCE [LARGE SCALE GENOMIC DNA]</scope>
    <source>
        <strain evidence="1 2">NL-1719</strain>
    </source>
</reference>
<evidence type="ECO:0000313" key="1">
    <source>
        <dbReference type="EMBL" id="TFK68429.1"/>
    </source>
</evidence>
<evidence type="ECO:0000313" key="2">
    <source>
        <dbReference type="Proteomes" id="UP000308600"/>
    </source>
</evidence>
<dbReference type="EMBL" id="ML208352">
    <property type="protein sequence ID" value="TFK68429.1"/>
    <property type="molecule type" value="Genomic_DNA"/>
</dbReference>
<name>A0ACD3ASY2_9AGAR</name>
<keyword evidence="2" id="KW-1185">Reference proteome</keyword>
<gene>
    <name evidence="1" type="ORF">BDN72DRAFT_841811</name>
</gene>
<sequence>MVYFLPELVEAVLGHIDKENELLEARHICSVVSRTWSSAARPPLFSEVHLNNKSLSPETDRGVISSRILAESPHTLKWINKLVLSASLDVPNSILADVARATTNLQSFNLSQETPTDSNLDRDFASALPNTLSSIRLTTISLFGIRNFPIQLFRHCIVLGHLTIKDCTFYSAKETPNILPATPKPHLRFLLVSTPAHQHSINILEWLLTPHCPFDLSQLQVLFVADRSGQLNAYDVVCQFVSMVSSTLKHLFLDPIAALDESSFSLFPAANLLNLQTLEVSITQREGGHDAQWAVYCLSHLPRPRMLACLVLHYGTTDNLYTSEFDQLATQVSSSPFDKLHIRILLHHDLPMRTVYMHVRILSLIFKSSPSKLRMTHVRSPRGLYTNHISLPQWPSSL</sequence>
<proteinExistence type="predicted"/>